<dbReference type="SUPFAM" id="SSF50486">
    <property type="entry name" value="FMT C-terminal domain-like"/>
    <property type="match status" value="1"/>
</dbReference>
<dbReference type="CDD" id="cd08650">
    <property type="entry name" value="FMT_core_HypX_N"/>
    <property type="match status" value="1"/>
</dbReference>
<evidence type="ECO:0000313" key="2">
    <source>
        <dbReference type="EMBL" id="GAA3379064.1"/>
    </source>
</evidence>
<dbReference type="RefSeq" id="WP_345043651.1">
    <property type="nucleotide sequence ID" value="NZ_BAAAYL010000001.1"/>
</dbReference>
<accession>A0ABP6SKJ4</accession>
<evidence type="ECO:0000259" key="1">
    <source>
        <dbReference type="Pfam" id="PF02911"/>
    </source>
</evidence>
<dbReference type="InterPro" id="IPR047180">
    <property type="entry name" value="HoxX-like"/>
</dbReference>
<gene>
    <name evidence="2" type="ORF">GCM10020367_61110</name>
</gene>
<evidence type="ECO:0000313" key="3">
    <source>
        <dbReference type="Proteomes" id="UP001499990"/>
    </source>
</evidence>
<dbReference type="InterPro" id="IPR029045">
    <property type="entry name" value="ClpP/crotonase-like_dom_sf"/>
</dbReference>
<reference evidence="3" key="1">
    <citation type="journal article" date="2019" name="Int. J. Syst. Evol. Microbiol.">
        <title>The Global Catalogue of Microorganisms (GCM) 10K type strain sequencing project: providing services to taxonomists for standard genome sequencing and annotation.</title>
        <authorList>
            <consortium name="The Broad Institute Genomics Platform"/>
            <consortium name="The Broad Institute Genome Sequencing Center for Infectious Disease"/>
            <person name="Wu L."/>
            <person name="Ma J."/>
        </authorList>
    </citation>
    <scope>NUCLEOTIDE SEQUENCE [LARGE SCALE GENOMIC DNA]</scope>
    <source>
        <strain evidence="3">JCM 9651</strain>
    </source>
</reference>
<dbReference type="Pfam" id="PF00378">
    <property type="entry name" value="ECH_1"/>
    <property type="match status" value="1"/>
</dbReference>
<dbReference type="Pfam" id="PF02911">
    <property type="entry name" value="Formyl_trans_C"/>
    <property type="match status" value="1"/>
</dbReference>
<feature type="domain" description="Formyl transferase C-terminal" evidence="1">
    <location>
        <begin position="171"/>
        <end position="250"/>
    </location>
</feature>
<proteinExistence type="predicted"/>
<dbReference type="PANTHER" id="PTHR43388">
    <property type="entry name" value="HYDROGENASE MATURATION FACTOR HOXX"/>
    <property type="match status" value="1"/>
</dbReference>
<dbReference type="Gene3D" id="3.90.226.10">
    <property type="entry name" value="2-enoyl-CoA Hydratase, Chain A, domain 1"/>
    <property type="match status" value="1"/>
</dbReference>
<dbReference type="EMBL" id="BAAAYL010000001">
    <property type="protein sequence ID" value="GAA3379064.1"/>
    <property type="molecule type" value="Genomic_DNA"/>
</dbReference>
<dbReference type="CDD" id="cd08701">
    <property type="entry name" value="FMT_C_HypX"/>
    <property type="match status" value="1"/>
</dbReference>
<dbReference type="PANTHER" id="PTHR43388:SF1">
    <property type="entry name" value="HYDROGENASE MATURATION FACTOR HOXX"/>
    <property type="match status" value="1"/>
</dbReference>
<comment type="caution">
    <text evidence="2">The sequence shown here is derived from an EMBL/GenBank/DDBJ whole genome shotgun (WGS) entry which is preliminary data.</text>
</comment>
<dbReference type="SUPFAM" id="SSF52096">
    <property type="entry name" value="ClpP/crotonase"/>
    <property type="match status" value="1"/>
</dbReference>
<dbReference type="InterPro" id="IPR005793">
    <property type="entry name" value="Formyl_trans_C"/>
</dbReference>
<name>A0ABP6SKJ4_9ACTN</name>
<keyword evidence="3" id="KW-1185">Reference proteome</keyword>
<sequence length="564" mass="60792">MRILLISSAFNSLTQRVYAELGDRGHRVAVELALEEGSFGQAVYRHRPDLVIAPMLRTAIPEEVWSAHTCLIVHPGPVGDRGPSSLDRAITDGEQRWGVTVLQASGVMDAGDVWAFAECVLPPAGKSDVYRSEVSDAALTAVLLAVERFASGSFVPRPQSSGRSRPYLAQPERRIDWAADDTSTVLCKLRAADSQPGVLDDLLGGEWFLHGGHPEDDLRGLPGELVATRTGAVCRGTVDGAVWIPELRPRRRPGGPATFKLPAVQALGSRLPDVPEVPVPLRLPDGRRTWSDVRYREEGSVGLLQFSFPGGAMSTDHCRRLLSAYRFACSRPTGVLVLGGTRDFFSNGIHLNVIEAAADPAAESWANINAMDDLVEAVLRTTDRITVSALGGNASAGGVMLALAADEVWCREGVVLNPHYRLMGLYGSEFWTYSLPRRVGARQAARLLERALPVSAAAAERMGLIDRVVPAGPSEFAGEILRLAARLAALPALASRIADKKAASAAVQLVAHRERELARMRRNFFDPDEPYHALRSAFVRKVEPTGTPGHLLASGGPDLTSSRA</sequence>
<protein>
    <submittedName>
        <fullName evidence="2">Hydrogenase maturation protein</fullName>
    </submittedName>
</protein>
<dbReference type="CDD" id="cd06558">
    <property type="entry name" value="crotonase-like"/>
    <property type="match status" value="1"/>
</dbReference>
<dbReference type="PIRSF" id="PIRSF006787">
    <property type="entry name" value="Hydrgn_mat_HoxX"/>
    <property type="match status" value="1"/>
</dbReference>
<dbReference type="InterPro" id="IPR009188">
    <property type="entry name" value="NiFe-hyd_mat_HypX/HoxX"/>
</dbReference>
<dbReference type="InterPro" id="IPR001753">
    <property type="entry name" value="Enoyl-CoA_hydra/iso"/>
</dbReference>
<dbReference type="Gene3D" id="3.40.50.12230">
    <property type="match status" value="1"/>
</dbReference>
<dbReference type="InterPro" id="IPR011034">
    <property type="entry name" value="Formyl_transferase-like_C_sf"/>
</dbReference>
<dbReference type="Proteomes" id="UP001499990">
    <property type="component" value="Unassembled WGS sequence"/>
</dbReference>
<organism evidence="2 3">
    <name type="scientific">Streptomyces sannanensis</name>
    <dbReference type="NCBI Taxonomy" id="285536"/>
    <lineage>
        <taxon>Bacteria</taxon>
        <taxon>Bacillati</taxon>
        <taxon>Actinomycetota</taxon>
        <taxon>Actinomycetes</taxon>
        <taxon>Kitasatosporales</taxon>
        <taxon>Streptomycetaceae</taxon>
        <taxon>Streptomyces</taxon>
    </lineage>
</organism>
<dbReference type="SUPFAM" id="SSF53328">
    <property type="entry name" value="Formyltransferase"/>
    <property type="match status" value="1"/>
</dbReference>
<dbReference type="InterPro" id="IPR036477">
    <property type="entry name" value="Formyl_transf_N_sf"/>
</dbReference>